<sequence>MLKCRSSDFMSRQNGSGAALRRKDINIWVDVVGASSPRDLSLKLKPAFSSYNLRAEGCLNTVAATLCRDKMVQARLYAAKT</sequence>
<accession>A0ABM6NJJ6</accession>
<protein>
    <submittedName>
        <fullName evidence="1">Uncharacterized protein</fullName>
    </submittedName>
</protein>
<keyword evidence="2" id="KW-1185">Reference proteome</keyword>
<dbReference type="EMBL" id="CP011924">
    <property type="protein sequence ID" value="ATD08954.1"/>
    <property type="molecule type" value="Genomic_DNA"/>
</dbReference>
<organism evidence="1 2">
    <name type="scientific">Pseudoalteromonas piscicida</name>
    <dbReference type="NCBI Taxonomy" id="43662"/>
    <lineage>
        <taxon>Bacteria</taxon>
        <taxon>Pseudomonadati</taxon>
        <taxon>Pseudomonadota</taxon>
        <taxon>Gammaproteobacteria</taxon>
        <taxon>Alteromonadales</taxon>
        <taxon>Pseudoalteromonadaceae</taxon>
        <taxon>Pseudoalteromonas</taxon>
    </lineage>
</organism>
<evidence type="ECO:0000313" key="2">
    <source>
        <dbReference type="Proteomes" id="UP000016521"/>
    </source>
</evidence>
<evidence type="ECO:0000313" key="1">
    <source>
        <dbReference type="EMBL" id="ATD08954.1"/>
    </source>
</evidence>
<name>A0ABM6NJJ6_PSEO7</name>
<dbReference type="Proteomes" id="UP000016521">
    <property type="component" value="Chromosome I"/>
</dbReference>
<reference evidence="1 2" key="1">
    <citation type="submission" date="2015-06" db="EMBL/GenBank/DDBJ databases">
        <authorList>
            <person name="Xie B.-B."/>
            <person name="Rong J.-C."/>
            <person name="Qin Q.-L."/>
            <person name="Zhang Y.-Z."/>
        </authorList>
    </citation>
    <scope>NUCLEOTIDE SEQUENCE [LARGE SCALE GENOMIC DNA]</scope>
    <source>
        <strain evidence="1 2">JCM 20779</strain>
    </source>
</reference>
<gene>
    <name evidence="1" type="ORF">PPIS_a4306</name>
</gene>
<proteinExistence type="predicted"/>